<organism evidence="3 4">
    <name type="scientific">Paramecium octaurelia</name>
    <dbReference type="NCBI Taxonomy" id="43137"/>
    <lineage>
        <taxon>Eukaryota</taxon>
        <taxon>Sar</taxon>
        <taxon>Alveolata</taxon>
        <taxon>Ciliophora</taxon>
        <taxon>Intramacronucleata</taxon>
        <taxon>Oligohymenophorea</taxon>
        <taxon>Peniculida</taxon>
        <taxon>Parameciidae</taxon>
        <taxon>Paramecium</taxon>
    </lineage>
</organism>
<dbReference type="AlphaFoldDB" id="A0A8S1TBZ0"/>
<comment type="caution">
    <text evidence="3">The sequence shown here is derived from an EMBL/GenBank/DDBJ whole genome shotgun (WGS) entry which is preliminary data.</text>
</comment>
<feature type="compositionally biased region" description="Basic and acidic residues" evidence="2">
    <location>
        <begin position="497"/>
        <end position="515"/>
    </location>
</feature>
<keyword evidence="4" id="KW-1185">Reference proteome</keyword>
<evidence type="ECO:0000313" key="3">
    <source>
        <dbReference type="EMBL" id="CAD8148302.1"/>
    </source>
</evidence>
<gene>
    <name evidence="3" type="ORF">POCTA_138.1.T0210046</name>
</gene>
<feature type="compositionally biased region" description="Low complexity" evidence="2">
    <location>
        <begin position="517"/>
        <end position="531"/>
    </location>
</feature>
<evidence type="ECO:0000313" key="4">
    <source>
        <dbReference type="Proteomes" id="UP000683925"/>
    </source>
</evidence>
<feature type="compositionally biased region" description="Polar residues" evidence="2">
    <location>
        <begin position="740"/>
        <end position="757"/>
    </location>
</feature>
<feature type="region of interest" description="Disordered" evidence="2">
    <location>
        <begin position="844"/>
        <end position="905"/>
    </location>
</feature>
<evidence type="ECO:0000256" key="2">
    <source>
        <dbReference type="SAM" id="MobiDB-lite"/>
    </source>
</evidence>
<feature type="coiled-coil region" evidence="1">
    <location>
        <begin position="915"/>
        <end position="942"/>
    </location>
</feature>
<dbReference type="OMA" id="QFNELII"/>
<dbReference type="EMBL" id="CAJJDP010000021">
    <property type="protein sequence ID" value="CAD8148302.1"/>
    <property type="molecule type" value="Genomic_DNA"/>
</dbReference>
<dbReference type="Proteomes" id="UP000683925">
    <property type="component" value="Unassembled WGS sequence"/>
</dbReference>
<reference evidence="3" key="1">
    <citation type="submission" date="2021-01" db="EMBL/GenBank/DDBJ databases">
        <authorList>
            <consortium name="Genoscope - CEA"/>
            <person name="William W."/>
        </authorList>
    </citation>
    <scope>NUCLEOTIDE SEQUENCE</scope>
</reference>
<keyword evidence="1" id="KW-0175">Coiled coil</keyword>
<feature type="compositionally biased region" description="Basic residues" evidence="2">
    <location>
        <begin position="1100"/>
        <end position="1115"/>
    </location>
</feature>
<dbReference type="OrthoDB" id="304005at2759"/>
<sequence>MQIYNNLKQQFQETKRGFSLSPEQGLCLTQNKPPLVESRSMWNKNVYLVPKWEKRDIKHVESNNHTPFPIRNYINYVQQHSEGFSNSLNLDFLKHLIRHFTVNQWWIDQTKKFKRTIPINILQMSSKNQVEQSNLQLLIQKSFDDLNFYNKILSSTKLPPIPLPQNQLHEYKSSVTYQVLDLTASEKYKDYSLFQLQDLFIKRIMQLLSERGLQSLGYYDYFTFQKIVEDQKKGICDAETFMKVLEIKRLFNQIDLISQQNEYITNQWESEDQKNQIENPKKFRRWNQEITLLSDEILGLANYVGLDANLKRARKNYELHKTEHQFNELIIIGDQISATAQKIILDTQSKLSKFEYEVVETVDQIQKDPIDYNIKIAPIQQQQEIYQLQDKKIEYFNTESSRNFHNVQIERFHTQRQKPQEDLIQNNIQKQTKSFHSPQQLSTDRTQFSNQKQTSKSKISFNTPPQKRSILISENALKPQNPLKSQQQQYRKFHYSSNERKQKITRLDEHNEHSLKQNRNLQSQRSQQSLRSYEEFIRPTENISSTNLPPAQLHNFHTTSEINQNLSSHQNKQSQIITSYNSISLHQNRKNAHKTNDLRVMKDYIKKNKKYQTELEDKLVYNNKNIGEDDFDESKPNPNFNQVNESYDLSDDLDLLPSITQRDVKPYDPQIQENEIYNSIPESTSNNTTARTLRNTSNYNSVHPKKQKQEHQPDQPKNDKHEQLQTINEISRKISPVLIRQSSIKNDPKNTENQSHSKPSKDLQGEKPSNQIHSQPPEIFIHQEPKHDEMNNNNYSQNSIDLPSQRARNPNGINEKSKNFLKSSIHFSDKQQIQKDHLKVEITNRSQEHQQENKRSKNKFVKQEVIDDPLEDESEEDSEDDEIEVEQVSNVTGQQLKRKKKAKVQSLSTSKLERMEDHKRYLKFLKEELKEMLDKKVNLKEIKEHINIILSEIGSLSLDQELDYYIQLYKSRAQELNQVNQESHEIRFQNQQPVVELRLKREIKGLKFAKDCDRITKLKPTDLEDMDDTQNLIKIEEEFNDQDFTTNQYAPQYRYESRPSPLQTNIIQVSLDVTRSQTPNQKRMYRTNPRFESDLTTNNQKKKTAIRNTKKQKQSKHIQQHIAFKKEPLNHNFPYLNKYKPELLKSVLEARISLEQLI</sequence>
<protein>
    <submittedName>
        <fullName evidence="3">Uncharacterized protein</fullName>
    </submittedName>
</protein>
<feature type="compositionally biased region" description="Basic and acidic residues" evidence="2">
    <location>
        <begin position="844"/>
        <end position="865"/>
    </location>
</feature>
<feature type="compositionally biased region" description="Basic and acidic residues" evidence="2">
    <location>
        <begin position="707"/>
        <end position="723"/>
    </location>
</feature>
<feature type="region of interest" description="Disordered" evidence="2">
    <location>
        <begin position="698"/>
        <end position="775"/>
    </location>
</feature>
<feature type="compositionally biased region" description="Polar residues" evidence="2">
    <location>
        <begin position="791"/>
        <end position="816"/>
    </location>
</feature>
<accession>A0A8S1TBZ0</accession>
<feature type="region of interest" description="Disordered" evidence="2">
    <location>
        <begin position="478"/>
        <end position="531"/>
    </location>
</feature>
<evidence type="ECO:0000256" key="1">
    <source>
        <dbReference type="SAM" id="Coils"/>
    </source>
</evidence>
<feature type="region of interest" description="Disordered" evidence="2">
    <location>
        <begin position="788"/>
        <end position="816"/>
    </location>
</feature>
<feature type="region of interest" description="Disordered" evidence="2">
    <location>
        <begin position="1095"/>
        <end position="1115"/>
    </location>
</feature>
<feature type="region of interest" description="Disordered" evidence="2">
    <location>
        <begin position="430"/>
        <end position="465"/>
    </location>
</feature>
<feature type="compositionally biased region" description="Acidic residues" evidence="2">
    <location>
        <begin position="866"/>
        <end position="885"/>
    </location>
</feature>
<name>A0A8S1TBZ0_PAROT</name>
<proteinExistence type="predicted"/>